<proteinExistence type="predicted"/>
<organism evidence="1 2">
    <name type="scientific">Bacillus wiedmannii</name>
    <dbReference type="NCBI Taxonomy" id="1890302"/>
    <lineage>
        <taxon>Bacteria</taxon>
        <taxon>Bacillati</taxon>
        <taxon>Bacillota</taxon>
        <taxon>Bacilli</taxon>
        <taxon>Bacillales</taxon>
        <taxon>Bacillaceae</taxon>
        <taxon>Bacillus</taxon>
        <taxon>Bacillus cereus group</taxon>
    </lineage>
</organism>
<dbReference type="EMBL" id="FMBE01000013">
    <property type="protein sequence ID" value="SCC38475.1"/>
    <property type="molecule type" value="Genomic_DNA"/>
</dbReference>
<dbReference type="Pfam" id="PF14568">
    <property type="entry name" value="SUKH_6"/>
    <property type="match status" value="1"/>
</dbReference>
<dbReference type="Gene3D" id="3.40.1580.10">
    <property type="entry name" value="SMI1/KNR4-like"/>
    <property type="match status" value="1"/>
</dbReference>
<gene>
    <name evidence="1" type="ORF">BC05F1_03169</name>
</gene>
<dbReference type="AlphaFoldDB" id="A0A1C4E4P2"/>
<evidence type="ECO:0000313" key="2">
    <source>
        <dbReference type="Proteomes" id="UP000196052"/>
    </source>
</evidence>
<evidence type="ECO:0008006" key="3">
    <source>
        <dbReference type="Google" id="ProtNLM"/>
    </source>
</evidence>
<dbReference type="RefSeq" id="WP_088122463.1">
    <property type="nucleotide sequence ID" value="NZ_FMBE01000013.1"/>
</dbReference>
<accession>A0A1C4E4P2</accession>
<reference evidence="2" key="1">
    <citation type="submission" date="2016-08" db="EMBL/GenBank/DDBJ databases">
        <authorList>
            <person name="Loux V."/>
            <person name="Rue O."/>
        </authorList>
    </citation>
    <scope>NUCLEOTIDE SEQUENCE [LARGE SCALE GENOMIC DNA]</scope>
    <source>
        <strain evidence="2">INRA Bc05-F1</strain>
    </source>
</reference>
<protein>
    <recommendedName>
        <fullName evidence="3">SMI1/KNR4 family protein</fullName>
    </recommendedName>
</protein>
<evidence type="ECO:0000313" key="1">
    <source>
        <dbReference type="EMBL" id="SCC38475.1"/>
    </source>
</evidence>
<sequence>MDKLIKILPPPEFPQKTGDKEQWGEFFGALGTELPTDYVKFIEIYGTGGIDNFLWILTPFVNDENVNYLGRQKEMKDSYIQSKKNFPQYYKHDVYPSSGGILPWAYTDNGDELYWLTDGKPDEWKIVVYESRSPENYTYSLTMVEFLYQIITKELICNAFPDDFPSNETTFVSVDVE</sequence>
<dbReference type="SUPFAM" id="SSF160631">
    <property type="entry name" value="SMI1/KNR4-like"/>
    <property type="match status" value="1"/>
</dbReference>
<name>A0A1C4E4P2_9BACI</name>
<dbReference type="InterPro" id="IPR037883">
    <property type="entry name" value="Knr4/Smi1-like_sf"/>
</dbReference>
<dbReference type="Proteomes" id="UP000196052">
    <property type="component" value="Unassembled WGS sequence"/>
</dbReference>